<name>A0A9E5JNK0_9MICO</name>
<reference evidence="2 3" key="1">
    <citation type="submission" date="2020-03" db="EMBL/GenBank/DDBJ databases">
        <title>Chryseoglobus sp. isolated from a deep-sea seamount.</title>
        <authorList>
            <person name="Zhang D.-C."/>
        </authorList>
    </citation>
    <scope>NUCLEOTIDE SEQUENCE [LARGE SCALE GENOMIC DNA]</scope>
    <source>
        <strain evidence="2 3">KN1116</strain>
    </source>
</reference>
<evidence type="ECO:0000313" key="3">
    <source>
        <dbReference type="Proteomes" id="UP000818266"/>
    </source>
</evidence>
<keyword evidence="3" id="KW-1185">Reference proteome</keyword>
<sequence>MSALQPSAPRHTFSDLVVKVGLAILVGMGAIIVVGALVLAVVSIFSTGAIDLPHML</sequence>
<evidence type="ECO:0000256" key="1">
    <source>
        <dbReference type="SAM" id="Phobius"/>
    </source>
</evidence>
<keyword evidence="1" id="KW-0472">Membrane</keyword>
<comment type="caution">
    <text evidence="2">The sequence shown here is derived from an EMBL/GenBank/DDBJ whole genome shotgun (WGS) entry which is preliminary data.</text>
</comment>
<dbReference type="EMBL" id="VIKT02000028">
    <property type="protein sequence ID" value="NHF63989.1"/>
    <property type="molecule type" value="Genomic_DNA"/>
</dbReference>
<accession>A0A9E5JNK0</accession>
<protein>
    <submittedName>
        <fullName evidence="2">Uncharacterized protein</fullName>
    </submittedName>
</protein>
<proteinExistence type="predicted"/>
<gene>
    <name evidence="2" type="ORF">FK219_012215</name>
</gene>
<feature type="transmembrane region" description="Helical" evidence="1">
    <location>
        <begin position="20"/>
        <end position="45"/>
    </location>
</feature>
<keyword evidence="1" id="KW-1133">Transmembrane helix</keyword>
<dbReference type="RefSeq" id="WP_165638143.1">
    <property type="nucleotide sequence ID" value="NZ_VIKT02000028.1"/>
</dbReference>
<keyword evidence="1" id="KW-0812">Transmembrane</keyword>
<organism evidence="2 3">
    <name type="scientific">Microcella pacifica</name>
    <dbReference type="NCBI Taxonomy" id="2591847"/>
    <lineage>
        <taxon>Bacteria</taxon>
        <taxon>Bacillati</taxon>
        <taxon>Actinomycetota</taxon>
        <taxon>Actinomycetes</taxon>
        <taxon>Micrococcales</taxon>
        <taxon>Microbacteriaceae</taxon>
        <taxon>Microcella</taxon>
    </lineage>
</organism>
<dbReference type="Proteomes" id="UP000818266">
    <property type="component" value="Unassembled WGS sequence"/>
</dbReference>
<dbReference type="AlphaFoldDB" id="A0A9E5JNK0"/>
<evidence type="ECO:0000313" key="2">
    <source>
        <dbReference type="EMBL" id="NHF63989.1"/>
    </source>
</evidence>